<reference evidence="2" key="1">
    <citation type="submission" date="2024-05" db="EMBL/GenBank/DDBJ databases">
        <title>30 novel species of actinomycetes from the DSMZ collection.</title>
        <authorList>
            <person name="Nouioui I."/>
        </authorList>
    </citation>
    <scope>NUCLEOTIDE SEQUENCE</scope>
    <source>
        <strain evidence="2">DSM 40712</strain>
    </source>
</reference>
<comment type="caution">
    <text evidence="2">The sequence shown here is derived from an EMBL/GenBank/DDBJ whole genome shotgun (WGS) entry which is preliminary data.</text>
</comment>
<dbReference type="RefSeq" id="WP_311578300.1">
    <property type="nucleotide sequence ID" value="NZ_JAVRFH010000036.1"/>
</dbReference>
<evidence type="ECO:0000313" key="2">
    <source>
        <dbReference type="EMBL" id="MDT0614112.1"/>
    </source>
</evidence>
<keyword evidence="3" id="KW-1185">Reference proteome</keyword>
<name>A0ABU3AV86_9ACTN</name>
<feature type="region of interest" description="Disordered" evidence="1">
    <location>
        <begin position="1"/>
        <end position="45"/>
    </location>
</feature>
<organism evidence="2 3">
    <name type="scientific">Streptomyces lancefieldiae</name>
    <dbReference type="NCBI Taxonomy" id="3075520"/>
    <lineage>
        <taxon>Bacteria</taxon>
        <taxon>Bacillati</taxon>
        <taxon>Actinomycetota</taxon>
        <taxon>Actinomycetes</taxon>
        <taxon>Kitasatosporales</taxon>
        <taxon>Streptomycetaceae</taxon>
        <taxon>Streptomyces</taxon>
    </lineage>
</organism>
<sequence length="98" mass="10065">MTKSFSSPGRAVASTRAPRATASWTAGAPTPPVAPETGTVSPLSGDTASTLFIRALAEAVPPEVADVLSTVGSRLSEEKTLITHMHKGLGRARPRPAC</sequence>
<dbReference type="EMBL" id="JAVRFH010000036">
    <property type="protein sequence ID" value="MDT0614112.1"/>
    <property type="molecule type" value="Genomic_DNA"/>
</dbReference>
<proteinExistence type="predicted"/>
<accession>A0ABU3AV86</accession>
<dbReference type="Proteomes" id="UP001180724">
    <property type="component" value="Unassembled WGS sequence"/>
</dbReference>
<protein>
    <submittedName>
        <fullName evidence="2">Uncharacterized protein</fullName>
    </submittedName>
</protein>
<evidence type="ECO:0000256" key="1">
    <source>
        <dbReference type="SAM" id="MobiDB-lite"/>
    </source>
</evidence>
<evidence type="ECO:0000313" key="3">
    <source>
        <dbReference type="Proteomes" id="UP001180724"/>
    </source>
</evidence>
<gene>
    <name evidence="2" type="ORF">RM812_28420</name>
</gene>